<dbReference type="PANTHER" id="PTHR21621:SF0">
    <property type="entry name" value="BETA-CITRYLGLUTAMATE SYNTHASE B-RELATED"/>
    <property type="match status" value="1"/>
</dbReference>
<reference evidence="3 4" key="1">
    <citation type="submission" date="2019-01" db="EMBL/GenBank/DDBJ databases">
        <title>Coherence of Microcystis species and biogeography revealed through population genomics.</title>
        <authorList>
            <person name="Perez-Carrascal O.M."/>
            <person name="Terrat Y."/>
            <person name="Giani A."/>
            <person name="Fortin N."/>
            <person name="Tromas N."/>
            <person name="Shapiro B.J."/>
        </authorList>
    </citation>
    <scope>NUCLEOTIDE SEQUENCE [LARGE SCALE GENOMIC DNA]</scope>
    <source>
        <strain evidence="3">Mn_MB_F_20050700_S1D</strain>
    </source>
</reference>
<keyword evidence="1" id="KW-0547">Nucleotide-binding</keyword>
<organism evidence="3 4">
    <name type="scientific">Microcystis novacekii Mn_MB_F_20050700_S1D</name>
    <dbReference type="NCBI Taxonomy" id="2486266"/>
    <lineage>
        <taxon>Bacteria</taxon>
        <taxon>Bacillati</taxon>
        <taxon>Cyanobacteriota</taxon>
        <taxon>Cyanophyceae</taxon>
        <taxon>Oscillatoriophycideae</taxon>
        <taxon>Chroococcales</taxon>
        <taxon>Microcystaceae</taxon>
        <taxon>Microcystis</taxon>
    </lineage>
</organism>
<protein>
    <submittedName>
        <fullName evidence="3">Glutathione synthase</fullName>
    </submittedName>
</protein>
<dbReference type="PANTHER" id="PTHR21621">
    <property type="entry name" value="RIBOSOMAL PROTEIN S6 MODIFICATION PROTEIN"/>
    <property type="match status" value="1"/>
</dbReference>
<dbReference type="GO" id="GO:0046872">
    <property type="term" value="F:metal ion binding"/>
    <property type="evidence" value="ECO:0007669"/>
    <property type="project" value="InterPro"/>
</dbReference>
<dbReference type="GO" id="GO:0005524">
    <property type="term" value="F:ATP binding"/>
    <property type="evidence" value="ECO:0007669"/>
    <property type="project" value="UniProtKB-UniRule"/>
</dbReference>
<name>A0A552IYA5_9CHRO</name>
<proteinExistence type="predicted"/>
<evidence type="ECO:0000313" key="4">
    <source>
        <dbReference type="Proteomes" id="UP000319191"/>
    </source>
</evidence>
<dbReference type="AlphaFoldDB" id="A0A552IYA5"/>
<keyword evidence="1" id="KW-0067">ATP-binding</keyword>
<sequence length="318" mass="35901">MSELLIMSLGKEDRVVTLVCGMPEEAPISMLLQSLEKRGGNFLLLDQERLADRVQLRWQLTDSGISGQLKIGNEVLDIHDIQSIYHRFVPPEDLTGTDSSSQVLKKTRSILRSLMELFEILPVRIVNRRRPMMSNNSKPYQALLIQQAGFAIPATLVTNVPEALVQFSSVNGSLIYKSISSVRSIVASLDEKCVTRLDSLHYLPTQFQQKIEGYNVRVHVIGRRIFATQILTSATDYRYASQEGIVAKFRPYELNVELRKRCLHLARICQLPFAGIDLIVNTSKVYCLEVNPSPGYSYYQEATGQPISDALAKYLLHK</sequence>
<dbReference type="GO" id="GO:0009432">
    <property type="term" value="P:SOS response"/>
    <property type="evidence" value="ECO:0007669"/>
    <property type="project" value="TreeGrafter"/>
</dbReference>
<dbReference type="GO" id="GO:0005737">
    <property type="term" value="C:cytoplasm"/>
    <property type="evidence" value="ECO:0007669"/>
    <property type="project" value="TreeGrafter"/>
</dbReference>
<dbReference type="Gene3D" id="3.30.470.20">
    <property type="entry name" value="ATP-grasp fold, B domain"/>
    <property type="match status" value="1"/>
</dbReference>
<feature type="domain" description="ATP-grasp" evidence="2">
    <location>
        <begin position="142"/>
        <end position="316"/>
    </location>
</feature>
<dbReference type="PROSITE" id="PS50975">
    <property type="entry name" value="ATP_GRASP"/>
    <property type="match status" value="1"/>
</dbReference>
<comment type="caution">
    <text evidence="3">The sequence shown here is derived from an EMBL/GenBank/DDBJ whole genome shotgun (WGS) entry which is preliminary data.</text>
</comment>
<evidence type="ECO:0000256" key="1">
    <source>
        <dbReference type="PROSITE-ProRule" id="PRU00409"/>
    </source>
</evidence>
<dbReference type="InterPro" id="IPR011761">
    <property type="entry name" value="ATP-grasp"/>
</dbReference>
<dbReference type="Pfam" id="PF08443">
    <property type="entry name" value="RimK"/>
    <property type="match status" value="1"/>
</dbReference>
<dbReference type="SUPFAM" id="SSF56059">
    <property type="entry name" value="Glutathione synthetase ATP-binding domain-like"/>
    <property type="match status" value="1"/>
</dbReference>
<dbReference type="GO" id="GO:0018169">
    <property type="term" value="F:ribosomal S6-glutamic acid ligase activity"/>
    <property type="evidence" value="ECO:0007669"/>
    <property type="project" value="TreeGrafter"/>
</dbReference>
<dbReference type="Proteomes" id="UP000319191">
    <property type="component" value="Unassembled WGS sequence"/>
</dbReference>
<dbReference type="InterPro" id="IPR013651">
    <property type="entry name" value="ATP-grasp_RimK-type"/>
</dbReference>
<gene>
    <name evidence="3" type="ORF">EWV54_10470</name>
</gene>
<evidence type="ECO:0000259" key="2">
    <source>
        <dbReference type="PROSITE" id="PS50975"/>
    </source>
</evidence>
<evidence type="ECO:0000313" key="3">
    <source>
        <dbReference type="EMBL" id="TRU88441.1"/>
    </source>
</evidence>
<dbReference type="EMBL" id="SFAV01000139">
    <property type="protein sequence ID" value="TRU88441.1"/>
    <property type="molecule type" value="Genomic_DNA"/>
</dbReference>
<accession>A0A552IYA5</accession>